<dbReference type="Gene3D" id="2.70.98.40">
    <property type="entry name" value="Glycoside hydrolase, family 65, N-terminal domain"/>
    <property type="match status" value="1"/>
</dbReference>
<dbReference type="Gene3D" id="1.20.890.20">
    <property type="entry name" value="mpn423 like domain"/>
    <property type="match status" value="1"/>
</dbReference>
<sequence>MEYGHFDDATREYVITRPDTPLPWLNYLGMDDFFGLCTNTSGGYHFYRDAKLRRITRYRYNSVPLDESGRYLYIKDGDTVWSPAWKPARTELDSWECRHGTGYTKFQAEKDGIRAGLRFFIPRNDPVEIWTLQLENTTSEEKELTLTSYVEFCFYEANNDATNYQRTWSIGEVEIHGSAIYHTTEYRERRSHYTVFYSSELIDGFDTDQFSFLGNQRSVSKPVVVESGKPGNSVASGWNPIGSHSIQIKLAPGEKREITFLLAYIEVPESEKREPSGRLNRKPAEDLICQYDTSEKVESAFSELCSDWIDLLSRFQVETPCPVVNRMGNTWNQVQCMATFNLSRSASLFETGIGRGMGYRDSNQDLLGFVHMVPEKARQRLLDIAATQLSSGLCYHQYQPLTKKGNADIGGEFMDDHLWLLLSTTAYIKETGDFDILSENIGYADQEVKDATLGDHLWTSFHYTLDNLGPNELPLIGHADWNDCLNLNCLSTEPNESFQTAPHRTDGKVAESLMIAGLFLKATRELESLYQKMGDKDRADSVNSAHSKMLQTVEDKGWDGDWYLRAFDANGQPVGSAKNTHGKIYIESQGWLLLGGAGKDNGRARKALDSVHEHLSTDHGCVILDPPYAEYDLNLGEVSSYPPGYKENGGIFCHNNPWIHLALMQEGEGDRAYTYYKSICPAAQPDQETYKSEPYVYSQMIAGKAAKNHGEAKNAWLTGTAAWTLLSIMQGFAGLKPDYDALVLDPCIPSDWPEFKVSRQIRGTCYEIHVKNPDGVCTGIKELSVDGQPVSGNRIPYISNGGTVEVVAIIGDK</sequence>
<keyword evidence="2 5" id="KW-0808">Transferase</keyword>
<dbReference type="InterPro" id="IPR008928">
    <property type="entry name" value="6-hairpin_glycosidase_sf"/>
</dbReference>
<dbReference type="PANTHER" id="PTHR37469:SF2">
    <property type="entry name" value="CELLOBIONIC ACID PHOSPHORYLASE"/>
    <property type="match status" value="1"/>
</dbReference>
<dbReference type="InterPro" id="IPR033432">
    <property type="entry name" value="GH94_catalytic"/>
</dbReference>
<proteinExistence type="predicted"/>
<comment type="caution">
    <text evidence="5">The sequence shown here is derived from an EMBL/GenBank/DDBJ whole genome shotgun (WGS) entry which is preliminary data.</text>
</comment>
<dbReference type="Proteomes" id="UP000478417">
    <property type="component" value="Unassembled WGS sequence"/>
</dbReference>
<dbReference type="GO" id="GO:0030246">
    <property type="term" value="F:carbohydrate binding"/>
    <property type="evidence" value="ECO:0007669"/>
    <property type="project" value="InterPro"/>
</dbReference>
<dbReference type="InterPro" id="IPR052047">
    <property type="entry name" value="GH94_Enzymes"/>
</dbReference>
<dbReference type="RefSeq" id="WP_163966389.1">
    <property type="nucleotide sequence ID" value="NZ_JAAGNX010000003.1"/>
</dbReference>
<keyword evidence="1" id="KW-0328">Glycosyltransferase</keyword>
<dbReference type="Pfam" id="PF06165">
    <property type="entry name" value="GH94_b-supersand"/>
    <property type="match status" value="1"/>
</dbReference>
<dbReference type="Gene3D" id="1.50.10.10">
    <property type="match status" value="1"/>
</dbReference>
<dbReference type="InterPro" id="IPR011013">
    <property type="entry name" value="Gal_mutarotase_sf_dom"/>
</dbReference>
<dbReference type="PANTHER" id="PTHR37469">
    <property type="entry name" value="CELLOBIONIC ACID PHOSPHORYLASE-RELATED"/>
    <property type="match status" value="1"/>
</dbReference>
<keyword evidence="6" id="KW-1185">Reference proteome</keyword>
<dbReference type="GO" id="GO:0005975">
    <property type="term" value="P:carbohydrate metabolic process"/>
    <property type="evidence" value="ECO:0007669"/>
    <property type="project" value="InterPro"/>
</dbReference>
<dbReference type="SUPFAM" id="SSF48208">
    <property type="entry name" value="Six-hairpin glycosidases"/>
    <property type="match status" value="1"/>
</dbReference>
<evidence type="ECO:0000313" key="6">
    <source>
        <dbReference type="Proteomes" id="UP000478417"/>
    </source>
</evidence>
<evidence type="ECO:0000256" key="1">
    <source>
        <dbReference type="ARBA" id="ARBA00022676"/>
    </source>
</evidence>
<organism evidence="5 6">
    <name type="scientific">Oceanipulchritudo coccoides</name>
    <dbReference type="NCBI Taxonomy" id="2706888"/>
    <lineage>
        <taxon>Bacteria</taxon>
        <taxon>Pseudomonadati</taxon>
        <taxon>Verrucomicrobiota</taxon>
        <taxon>Opitutia</taxon>
        <taxon>Puniceicoccales</taxon>
        <taxon>Oceanipulchritudinaceae</taxon>
        <taxon>Oceanipulchritudo</taxon>
    </lineage>
</organism>
<dbReference type="SMART" id="SM01068">
    <property type="entry name" value="CBM_X"/>
    <property type="match status" value="1"/>
</dbReference>
<accession>A0A6B2M5X2</accession>
<protein>
    <submittedName>
        <fullName evidence="5">Glycosyl transferase</fullName>
    </submittedName>
</protein>
<dbReference type="InterPro" id="IPR012341">
    <property type="entry name" value="6hp_glycosidase-like_sf"/>
</dbReference>
<dbReference type="SUPFAM" id="SSF74650">
    <property type="entry name" value="Galactose mutarotase-like"/>
    <property type="match status" value="1"/>
</dbReference>
<dbReference type="AlphaFoldDB" id="A0A6B2M5X2"/>
<dbReference type="InterPro" id="IPR037018">
    <property type="entry name" value="GH65_N"/>
</dbReference>
<gene>
    <name evidence="5" type="ORF">G0Q06_12085</name>
</gene>
<dbReference type="Pfam" id="PF17167">
    <property type="entry name" value="Glyco_hydro_94"/>
    <property type="match status" value="1"/>
</dbReference>
<feature type="domain" description="Glycosyl hydrolase 94 supersandwich" evidence="3">
    <location>
        <begin position="11"/>
        <end position="291"/>
    </location>
</feature>
<evidence type="ECO:0000256" key="2">
    <source>
        <dbReference type="ARBA" id="ARBA00022679"/>
    </source>
</evidence>
<name>A0A6B2M5X2_9BACT</name>
<evidence type="ECO:0000259" key="4">
    <source>
        <dbReference type="Pfam" id="PF17167"/>
    </source>
</evidence>
<evidence type="ECO:0000313" key="5">
    <source>
        <dbReference type="EMBL" id="NDV63195.1"/>
    </source>
</evidence>
<dbReference type="InterPro" id="IPR010383">
    <property type="entry name" value="Glyco_hydrolase_94_b-supersand"/>
</dbReference>
<reference evidence="5 6" key="1">
    <citation type="submission" date="2020-02" db="EMBL/GenBank/DDBJ databases">
        <title>Albibacoteraceae fam. nov., the first described family within the subdivision 4 Verrucomicrobia.</title>
        <authorList>
            <person name="Xi F."/>
        </authorList>
    </citation>
    <scope>NUCLEOTIDE SEQUENCE [LARGE SCALE GENOMIC DNA]</scope>
    <source>
        <strain evidence="5 6">CK1056</strain>
    </source>
</reference>
<dbReference type="Gene3D" id="2.60.420.10">
    <property type="entry name" value="Maltose phosphorylase, domain 3"/>
    <property type="match status" value="1"/>
</dbReference>
<feature type="domain" description="Glycosyl hydrolase 94 catalytic" evidence="4">
    <location>
        <begin position="308"/>
        <end position="732"/>
    </location>
</feature>
<evidence type="ECO:0000259" key="3">
    <source>
        <dbReference type="Pfam" id="PF06165"/>
    </source>
</evidence>
<dbReference type="EMBL" id="JAAGNX010000003">
    <property type="protein sequence ID" value="NDV63195.1"/>
    <property type="molecule type" value="Genomic_DNA"/>
</dbReference>
<dbReference type="GO" id="GO:0016757">
    <property type="term" value="F:glycosyltransferase activity"/>
    <property type="evidence" value="ECO:0007669"/>
    <property type="project" value="UniProtKB-KW"/>
</dbReference>